<feature type="region of interest" description="Disordered" evidence="16">
    <location>
        <begin position="265"/>
        <end position="290"/>
    </location>
</feature>
<comment type="catalytic activity">
    <reaction evidence="11">
        <text>N-terminal L-methionyl-L-phenylalanyl-[protein] + acetyl-CoA = N-terminal N(alpha)-acetyl-L-methionyl-L-phenylalanyl-[protein] + CoA + H(+)</text>
        <dbReference type="Rhea" id="RHEA:50528"/>
        <dbReference type="Rhea" id="RHEA-COMP:12715"/>
        <dbReference type="Rhea" id="RHEA-COMP:12716"/>
        <dbReference type="ChEBI" id="CHEBI:15378"/>
        <dbReference type="ChEBI" id="CHEBI:57287"/>
        <dbReference type="ChEBI" id="CHEBI:57288"/>
        <dbReference type="ChEBI" id="CHEBI:133382"/>
        <dbReference type="ChEBI" id="CHEBI:133383"/>
        <dbReference type="EC" id="2.3.1.256"/>
    </reaction>
</comment>
<comment type="catalytic activity">
    <reaction evidence="10">
        <text>N-terminal L-methionyl-L-tyrosyl-[protein] + acetyl-CoA = N-terminal N(alpha)-acetyl-L-methionyl-L-tyrosyl-[protein] + CoA + H(+)</text>
        <dbReference type="Rhea" id="RHEA:50532"/>
        <dbReference type="Rhea" id="RHEA-COMP:12717"/>
        <dbReference type="Rhea" id="RHEA-COMP:12718"/>
        <dbReference type="ChEBI" id="CHEBI:15378"/>
        <dbReference type="ChEBI" id="CHEBI:57287"/>
        <dbReference type="ChEBI" id="CHEBI:57288"/>
        <dbReference type="ChEBI" id="CHEBI:133384"/>
        <dbReference type="ChEBI" id="CHEBI:133385"/>
        <dbReference type="EC" id="2.3.1.256"/>
    </reaction>
</comment>
<dbReference type="PROSITE" id="PS51186">
    <property type="entry name" value="GNAT"/>
    <property type="match status" value="1"/>
</dbReference>
<dbReference type="CDD" id="cd04301">
    <property type="entry name" value="NAT_SF"/>
    <property type="match status" value="1"/>
</dbReference>
<evidence type="ECO:0000256" key="4">
    <source>
        <dbReference type="ARBA" id="ARBA00022679"/>
    </source>
</evidence>
<comment type="similarity">
    <text evidence="7">Belongs to the acetyltransferase family. MAK3 subfamily.</text>
</comment>
<evidence type="ECO:0000256" key="5">
    <source>
        <dbReference type="ARBA" id="ARBA00023242"/>
    </source>
</evidence>
<dbReference type="Gene3D" id="3.40.630.30">
    <property type="match status" value="1"/>
</dbReference>
<dbReference type="GO" id="GO:0005634">
    <property type="term" value="C:nucleus"/>
    <property type="evidence" value="ECO:0007669"/>
    <property type="project" value="UniProtKB-SubCell"/>
</dbReference>
<organism evidence="18 19">
    <name type="scientific">Caenorhabditis angaria</name>
    <dbReference type="NCBI Taxonomy" id="860376"/>
    <lineage>
        <taxon>Eukaryota</taxon>
        <taxon>Metazoa</taxon>
        <taxon>Ecdysozoa</taxon>
        <taxon>Nematoda</taxon>
        <taxon>Chromadorea</taxon>
        <taxon>Rhabditida</taxon>
        <taxon>Rhabditina</taxon>
        <taxon>Rhabditomorpha</taxon>
        <taxon>Rhabditoidea</taxon>
        <taxon>Rhabditidae</taxon>
        <taxon>Peloderinae</taxon>
        <taxon>Caenorhabditis</taxon>
    </lineage>
</organism>
<dbReference type="EC" id="2.3.1.256" evidence="13"/>
<reference evidence="18" key="1">
    <citation type="submission" date="2022-11" db="EMBL/GenBank/DDBJ databases">
        <authorList>
            <person name="Kikuchi T."/>
        </authorList>
    </citation>
    <scope>NUCLEOTIDE SEQUENCE</scope>
    <source>
        <strain evidence="18">PS1010</strain>
    </source>
</reference>
<comment type="caution">
    <text evidence="18">The sequence shown here is derived from an EMBL/GenBank/DDBJ whole genome shotgun (WGS) entry which is preliminary data.</text>
</comment>
<keyword evidence="6" id="KW-0012">Acyltransferase</keyword>
<keyword evidence="4" id="KW-0808">Transferase</keyword>
<sequence>MAIGAPKNSTLSCLGGGTQTDSTNLDRTIGTLKRCLEMAGTSTKKKNDDFIKVNQQFEDLRLEEAVPEASKWPHCQHMISQDEARQVDEQIKNIRLVPYKDESQISDIMRLITKDLSEPYSIYTYRYFLHNWPELCFLAYDTEASTYVGAVLCKLETELNAWNKGYVAMLAVDESCRRLGLGTRLVRRAIDAMQSKGCDEVVLETEVSNKNAQRLYSNLGFIREKRLIKYYLNGGDAFRLKLIFNSKPPLILRDEQLKRKKEFEKYESDDDFETEEDSGEYDENGERLCM</sequence>
<evidence type="ECO:0000256" key="3">
    <source>
        <dbReference type="ARBA" id="ARBA00022490"/>
    </source>
</evidence>
<evidence type="ECO:0000259" key="17">
    <source>
        <dbReference type="PROSITE" id="PS51186"/>
    </source>
</evidence>
<dbReference type="EMBL" id="CANHGI010000005">
    <property type="protein sequence ID" value="CAI5451001.1"/>
    <property type="molecule type" value="Genomic_DNA"/>
</dbReference>
<evidence type="ECO:0000256" key="9">
    <source>
        <dbReference type="ARBA" id="ARBA00051225"/>
    </source>
</evidence>
<evidence type="ECO:0000256" key="14">
    <source>
        <dbReference type="ARBA" id="ARBA00076746"/>
    </source>
</evidence>
<evidence type="ECO:0000256" key="13">
    <source>
        <dbReference type="ARBA" id="ARBA00066994"/>
    </source>
</evidence>
<evidence type="ECO:0000256" key="15">
    <source>
        <dbReference type="ARBA" id="ARBA00078622"/>
    </source>
</evidence>
<dbReference type="OrthoDB" id="249099at2759"/>
<keyword evidence="5" id="KW-0539">Nucleus</keyword>
<dbReference type="PANTHER" id="PTHR45896:SF1">
    <property type="entry name" value="N-ALPHA-ACETYLTRANSFERASE 30"/>
    <property type="match status" value="1"/>
</dbReference>
<dbReference type="GO" id="GO:0120518">
    <property type="term" value="F:protein N-terminal-methionine acetyltransferase activity"/>
    <property type="evidence" value="ECO:0007669"/>
    <property type="project" value="UniProtKB-EC"/>
</dbReference>
<dbReference type="Proteomes" id="UP001152747">
    <property type="component" value="Unassembled WGS sequence"/>
</dbReference>
<dbReference type="PANTHER" id="PTHR45896">
    <property type="entry name" value="N-ALPHA-ACETYLTRANSFERASE 30"/>
    <property type="match status" value="1"/>
</dbReference>
<comment type="catalytic activity">
    <reaction evidence="8">
        <text>N-terminal L-methionyl-L-isoleucyl-[protein] + acetyl-CoA = N-terminal N(alpha)-acetyl-L-methionyl-L-isoleucyl-[protein] + CoA + H(+)</text>
        <dbReference type="Rhea" id="RHEA:50524"/>
        <dbReference type="Rhea" id="RHEA-COMP:12713"/>
        <dbReference type="Rhea" id="RHEA-COMP:12714"/>
        <dbReference type="ChEBI" id="CHEBI:15378"/>
        <dbReference type="ChEBI" id="CHEBI:57287"/>
        <dbReference type="ChEBI" id="CHEBI:57288"/>
        <dbReference type="ChEBI" id="CHEBI:133379"/>
        <dbReference type="ChEBI" id="CHEBI:133380"/>
        <dbReference type="EC" id="2.3.1.256"/>
    </reaction>
</comment>
<keyword evidence="19" id="KW-1185">Reference proteome</keyword>
<comment type="catalytic activity">
    <reaction evidence="9">
        <text>N-terminal L-methionyl-L-leucyl-[protein] + acetyl-CoA = N-terminal N(alpha)-acetyl-L-methionyl-L-leucyl-[protein] + CoA + H(+)</text>
        <dbReference type="Rhea" id="RHEA:50520"/>
        <dbReference type="Rhea" id="RHEA-COMP:12711"/>
        <dbReference type="Rhea" id="RHEA-COMP:12712"/>
        <dbReference type="ChEBI" id="CHEBI:15378"/>
        <dbReference type="ChEBI" id="CHEBI:57287"/>
        <dbReference type="ChEBI" id="CHEBI:57288"/>
        <dbReference type="ChEBI" id="CHEBI:133377"/>
        <dbReference type="ChEBI" id="CHEBI:133378"/>
        <dbReference type="EC" id="2.3.1.256"/>
    </reaction>
</comment>
<dbReference type="InterPro" id="IPR044542">
    <property type="entry name" value="NAA30-like"/>
</dbReference>
<dbReference type="AlphaFoldDB" id="A0A9P1N7J8"/>
<evidence type="ECO:0000256" key="16">
    <source>
        <dbReference type="SAM" id="MobiDB-lite"/>
    </source>
</evidence>
<protein>
    <recommendedName>
        <fullName evidence="13">N-terminal methionine N(alpha)-acetyltransferase NatC</fullName>
        <ecNumber evidence="13">2.3.1.256</ecNumber>
    </recommendedName>
    <alternativeName>
        <fullName evidence="14">N-acetyltransferase MAK3 homolog</fullName>
    </alternativeName>
    <alternativeName>
        <fullName evidence="15">NatC catalytic subunit</fullName>
    </alternativeName>
</protein>
<evidence type="ECO:0000256" key="12">
    <source>
        <dbReference type="ARBA" id="ARBA00052477"/>
    </source>
</evidence>
<gene>
    <name evidence="18" type="ORF">CAMP_LOCUS13638</name>
</gene>
<dbReference type="GO" id="GO:0031417">
    <property type="term" value="C:NatC complex"/>
    <property type="evidence" value="ECO:0007669"/>
    <property type="project" value="UniProtKB-ARBA"/>
</dbReference>
<evidence type="ECO:0000313" key="19">
    <source>
        <dbReference type="Proteomes" id="UP001152747"/>
    </source>
</evidence>
<comment type="catalytic activity">
    <reaction evidence="12">
        <text>N-terminal L-methionyl-L-tryptophyl-[protein] + acetyl-CoA = N-terminal N(alpha)-acetyl-L-methionyl-L-tryptophyl-[protein] + CoA + H(+)</text>
        <dbReference type="Rhea" id="RHEA:50560"/>
        <dbReference type="Rhea" id="RHEA-COMP:12724"/>
        <dbReference type="Rhea" id="RHEA-COMP:12725"/>
        <dbReference type="ChEBI" id="CHEBI:15378"/>
        <dbReference type="ChEBI" id="CHEBI:57287"/>
        <dbReference type="ChEBI" id="CHEBI:57288"/>
        <dbReference type="ChEBI" id="CHEBI:133386"/>
        <dbReference type="ChEBI" id="CHEBI:133387"/>
        <dbReference type="EC" id="2.3.1.256"/>
    </reaction>
</comment>
<name>A0A9P1N7J8_9PELO</name>
<evidence type="ECO:0000256" key="10">
    <source>
        <dbReference type="ARBA" id="ARBA00052207"/>
    </source>
</evidence>
<dbReference type="SUPFAM" id="SSF55729">
    <property type="entry name" value="Acyl-CoA N-acyltransferases (Nat)"/>
    <property type="match status" value="1"/>
</dbReference>
<evidence type="ECO:0000256" key="7">
    <source>
        <dbReference type="ARBA" id="ARBA00024025"/>
    </source>
</evidence>
<evidence type="ECO:0000256" key="2">
    <source>
        <dbReference type="ARBA" id="ARBA00004496"/>
    </source>
</evidence>
<evidence type="ECO:0000256" key="6">
    <source>
        <dbReference type="ARBA" id="ARBA00023315"/>
    </source>
</evidence>
<dbReference type="InterPro" id="IPR000182">
    <property type="entry name" value="GNAT_dom"/>
</dbReference>
<proteinExistence type="inferred from homology"/>
<evidence type="ECO:0000256" key="1">
    <source>
        <dbReference type="ARBA" id="ARBA00004123"/>
    </source>
</evidence>
<dbReference type="InterPro" id="IPR016181">
    <property type="entry name" value="Acyl_CoA_acyltransferase"/>
</dbReference>
<feature type="compositionally biased region" description="Acidic residues" evidence="16">
    <location>
        <begin position="267"/>
        <end position="283"/>
    </location>
</feature>
<dbReference type="FunFam" id="3.40.630.30:FF:000010">
    <property type="entry name" value="Putative N-alpha-acetyltransferase 30"/>
    <property type="match status" value="1"/>
</dbReference>
<comment type="subcellular location">
    <subcellularLocation>
        <location evidence="2">Cytoplasm</location>
    </subcellularLocation>
    <subcellularLocation>
        <location evidence="1">Nucleus</location>
    </subcellularLocation>
</comment>
<accession>A0A9P1N7J8</accession>
<evidence type="ECO:0000313" key="18">
    <source>
        <dbReference type="EMBL" id="CAI5451001.1"/>
    </source>
</evidence>
<dbReference type="Pfam" id="PF00583">
    <property type="entry name" value="Acetyltransf_1"/>
    <property type="match status" value="1"/>
</dbReference>
<evidence type="ECO:0000256" key="8">
    <source>
        <dbReference type="ARBA" id="ARBA00050754"/>
    </source>
</evidence>
<feature type="domain" description="N-acetyltransferase" evidence="17">
    <location>
        <begin position="94"/>
        <end position="245"/>
    </location>
</feature>
<evidence type="ECO:0000256" key="11">
    <source>
        <dbReference type="ARBA" id="ARBA00052362"/>
    </source>
</evidence>
<keyword evidence="3" id="KW-0963">Cytoplasm</keyword>